<dbReference type="GO" id="GO:0008168">
    <property type="term" value="F:methyltransferase activity"/>
    <property type="evidence" value="ECO:0007669"/>
    <property type="project" value="UniProtKB-KW"/>
</dbReference>
<dbReference type="AlphaFoldDB" id="J2K265"/>
<protein>
    <submittedName>
        <fullName evidence="1">Methyltransferase type 12</fullName>
    </submittedName>
</protein>
<gene>
    <name evidence="1" type="ORF">SU9_13139</name>
</gene>
<dbReference type="STRING" id="1160718.SU9_13139"/>
<keyword evidence="1" id="KW-0489">Methyltransferase</keyword>
<accession>J2K265</accession>
<organism evidence="1">
    <name type="scientific">Streptomyces auratus AGR0001</name>
    <dbReference type="NCBI Taxonomy" id="1160718"/>
    <lineage>
        <taxon>Bacteria</taxon>
        <taxon>Bacillati</taxon>
        <taxon>Actinomycetota</taxon>
        <taxon>Actinomycetes</taxon>
        <taxon>Kitasatosporales</taxon>
        <taxon>Streptomycetaceae</taxon>
        <taxon>Streptomyces</taxon>
    </lineage>
</organism>
<sequence length="81" mass="9238">MRRRTGPDDWREANRARWDEGVALHTASDYYDQDRSRRVRDVLRDFGIAEVGDVTGRSLLDLQCHFGKPRRAAAVRPSPGG</sequence>
<proteinExistence type="predicted"/>
<reference evidence="1" key="1">
    <citation type="journal article" date="2012" name="J. Bacteriol.">
        <title>Genome Sequence of Streptomyces auratus Strain AGR0001, a Phoslactomycin-Producing Actinomycete.</title>
        <authorList>
            <person name="Han X."/>
            <person name="Li M."/>
            <person name="Ding Z."/>
            <person name="Zhao J."/>
            <person name="Ji K."/>
            <person name="Wen M."/>
            <person name="Lu T."/>
        </authorList>
    </citation>
    <scope>NUCLEOTIDE SEQUENCE [LARGE SCALE GENOMIC DNA]</scope>
    <source>
        <strain evidence="1">AGR0001</strain>
    </source>
</reference>
<dbReference type="GO" id="GO:0032259">
    <property type="term" value="P:methylation"/>
    <property type="evidence" value="ECO:0007669"/>
    <property type="project" value="UniProtKB-KW"/>
</dbReference>
<name>J2K265_9ACTN</name>
<dbReference type="EMBL" id="AJGV01000085">
    <property type="protein sequence ID" value="EJJ06510.1"/>
    <property type="molecule type" value="Genomic_DNA"/>
</dbReference>
<dbReference type="HOGENOM" id="CLU_2572238_0_0_11"/>
<dbReference type="eggNOG" id="COG1092">
    <property type="taxonomic scope" value="Bacteria"/>
</dbReference>
<comment type="caution">
    <text evidence="1">The sequence shown here is derived from an EMBL/GenBank/DDBJ whole genome shotgun (WGS) entry which is preliminary data.</text>
</comment>
<keyword evidence="1" id="KW-0808">Transferase</keyword>
<evidence type="ECO:0000313" key="1">
    <source>
        <dbReference type="EMBL" id="EJJ06510.1"/>
    </source>
</evidence>